<comment type="caution">
    <text evidence="6">The sequence shown here is derived from an EMBL/GenBank/DDBJ whole genome shotgun (WGS) entry which is preliminary data.</text>
</comment>
<proteinExistence type="predicted"/>
<dbReference type="Gene3D" id="3.30.9.10">
    <property type="entry name" value="D-Amino Acid Oxidase, subunit A, domain 2"/>
    <property type="match status" value="1"/>
</dbReference>
<evidence type="ECO:0000256" key="1">
    <source>
        <dbReference type="ARBA" id="ARBA00023002"/>
    </source>
</evidence>
<feature type="region of interest" description="Disordered" evidence="4">
    <location>
        <begin position="32"/>
        <end position="64"/>
    </location>
</feature>
<comment type="function">
    <text evidence="3">Required for the assembly of the mitochondrial membrane respiratory chain NADH dehydrogenase (Complex I). Involved in mid-late stages of complex I assembly.</text>
</comment>
<evidence type="ECO:0000313" key="6">
    <source>
        <dbReference type="EMBL" id="OWF46121.1"/>
    </source>
</evidence>
<dbReference type="Pfam" id="PF01266">
    <property type="entry name" value="DAO"/>
    <property type="match status" value="1"/>
</dbReference>
<name>A0A210QBL0_MIZYE</name>
<dbReference type="FunFam" id="3.30.9.10:FF:000026">
    <property type="entry name" value="FAD-dependent oxidoreductase domain-containing protein 1"/>
    <property type="match status" value="1"/>
</dbReference>
<dbReference type="OrthoDB" id="424974at2759"/>
<keyword evidence="7" id="KW-1185">Reference proteome</keyword>
<dbReference type="Gene3D" id="3.50.50.60">
    <property type="entry name" value="FAD/NAD(P)-binding domain"/>
    <property type="match status" value="1"/>
</dbReference>
<keyword evidence="1" id="KW-0560">Oxidoreductase</keyword>
<evidence type="ECO:0000256" key="3">
    <source>
        <dbReference type="ARBA" id="ARBA00046185"/>
    </source>
</evidence>
<accession>A0A210QBL0</accession>
<feature type="compositionally biased region" description="Polar residues" evidence="4">
    <location>
        <begin position="50"/>
        <end position="60"/>
    </location>
</feature>
<evidence type="ECO:0000259" key="5">
    <source>
        <dbReference type="Pfam" id="PF01266"/>
    </source>
</evidence>
<dbReference type="GO" id="GO:0005739">
    <property type="term" value="C:mitochondrion"/>
    <property type="evidence" value="ECO:0007669"/>
    <property type="project" value="GOC"/>
</dbReference>
<evidence type="ECO:0000256" key="4">
    <source>
        <dbReference type="SAM" id="MobiDB-lite"/>
    </source>
</evidence>
<dbReference type="InterPro" id="IPR006076">
    <property type="entry name" value="FAD-dep_OxRdtase"/>
</dbReference>
<gene>
    <name evidence="6" type="ORF">KP79_PYT04318</name>
</gene>
<dbReference type="Proteomes" id="UP000242188">
    <property type="component" value="Unassembled WGS sequence"/>
</dbReference>
<sequence length="509" mass="56566">MMSTRLLKKITDRMMRKNRIHQPQFWSQVSRYMSSDKGDTPGSKPGIVSSKITDTKQSQGPKFVDESELHPENVKPAGKKLQSLIIGKGSEGDPTFVPGQTDIAIIGGGLVGSAAAFWIRKQSKKGYSVTVIERDSSYAQASSMLSVGGVRHQFSIPENVQMSMFTTDFIRNIHHHLGILGQEPPDVQFHHQGYLFLASEQSAEVLNESVQMQRELGANIEILTKKRLAQKYPWLNLDGIECASQGIQGEGWFDPWLLLCALKQKNISMGVTYLNAEVEGFFMSDMKDELGAGKLSGLQVKRADGVSDSMEFSMCINCAGAWAGEIAKMAGIGTGPGPLSVCLPVEPRKRFVYVAHCPDGPGLECPMLVDTSGMYFRPEGLGGHFLLGGSPYEDREPDVSNLEVDYSFFDEEVWPHLAHRVPSFEKLKLKSAWAGYYDYNTFDQNLMIGPHPHHKNFFFANGMSGHGVQQALCIGHALMELILYEKYDSINLDLFRFERTEPLLELGIV</sequence>
<dbReference type="SUPFAM" id="SSF51905">
    <property type="entry name" value="FAD/NAD(P)-binding domain"/>
    <property type="match status" value="1"/>
</dbReference>
<organism evidence="6 7">
    <name type="scientific">Mizuhopecten yessoensis</name>
    <name type="common">Japanese scallop</name>
    <name type="synonym">Patinopecten yessoensis</name>
    <dbReference type="NCBI Taxonomy" id="6573"/>
    <lineage>
        <taxon>Eukaryota</taxon>
        <taxon>Metazoa</taxon>
        <taxon>Spiralia</taxon>
        <taxon>Lophotrochozoa</taxon>
        <taxon>Mollusca</taxon>
        <taxon>Bivalvia</taxon>
        <taxon>Autobranchia</taxon>
        <taxon>Pteriomorphia</taxon>
        <taxon>Pectinida</taxon>
        <taxon>Pectinoidea</taxon>
        <taxon>Pectinidae</taxon>
        <taxon>Mizuhopecten</taxon>
    </lineage>
</organism>
<dbReference type="AlphaFoldDB" id="A0A210QBL0"/>
<dbReference type="EMBL" id="NEDP02004270">
    <property type="protein sequence ID" value="OWF46121.1"/>
    <property type="molecule type" value="Genomic_DNA"/>
</dbReference>
<dbReference type="PANTHER" id="PTHR13847">
    <property type="entry name" value="SARCOSINE DEHYDROGENASE-RELATED"/>
    <property type="match status" value="1"/>
</dbReference>
<reference evidence="6 7" key="1">
    <citation type="journal article" date="2017" name="Nat. Ecol. Evol.">
        <title>Scallop genome provides insights into evolution of bilaterian karyotype and development.</title>
        <authorList>
            <person name="Wang S."/>
            <person name="Zhang J."/>
            <person name="Jiao W."/>
            <person name="Li J."/>
            <person name="Xun X."/>
            <person name="Sun Y."/>
            <person name="Guo X."/>
            <person name="Huan P."/>
            <person name="Dong B."/>
            <person name="Zhang L."/>
            <person name="Hu X."/>
            <person name="Sun X."/>
            <person name="Wang J."/>
            <person name="Zhao C."/>
            <person name="Wang Y."/>
            <person name="Wang D."/>
            <person name="Huang X."/>
            <person name="Wang R."/>
            <person name="Lv J."/>
            <person name="Li Y."/>
            <person name="Zhang Z."/>
            <person name="Liu B."/>
            <person name="Lu W."/>
            <person name="Hui Y."/>
            <person name="Liang J."/>
            <person name="Zhou Z."/>
            <person name="Hou R."/>
            <person name="Li X."/>
            <person name="Liu Y."/>
            <person name="Li H."/>
            <person name="Ning X."/>
            <person name="Lin Y."/>
            <person name="Zhao L."/>
            <person name="Xing Q."/>
            <person name="Dou J."/>
            <person name="Li Y."/>
            <person name="Mao J."/>
            <person name="Guo H."/>
            <person name="Dou H."/>
            <person name="Li T."/>
            <person name="Mu C."/>
            <person name="Jiang W."/>
            <person name="Fu Q."/>
            <person name="Fu X."/>
            <person name="Miao Y."/>
            <person name="Liu J."/>
            <person name="Yu Q."/>
            <person name="Li R."/>
            <person name="Liao H."/>
            <person name="Li X."/>
            <person name="Kong Y."/>
            <person name="Jiang Z."/>
            <person name="Chourrout D."/>
            <person name="Li R."/>
            <person name="Bao Z."/>
        </authorList>
    </citation>
    <scope>NUCLEOTIDE SEQUENCE [LARGE SCALE GENOMIC DNA]</scope>
    <source>
        <strain evidence="6 7">PY_sf001</strain>
    </source>
</reference>
<feature type="domain" description="FAD dependent oxidoreductase" evidence="5">
    <location>
        <begin position="102"/>
        <end position="481"/>
    </location>
</feature>
<protein>
    <recommendedName>
        <fullName evidence="2">FAD-dependent oxidoreductase domain-containing protein 1</fullName>
    </recommendedName>
</protein>
<evidence type="ECO:0000313" key="7">
    <source>
        <dbReference type="Proteomes" id="UP000242188"/>
    </source>
</evidence>
<dbReference type="GO" id="GO:0032981">
    <property type="term" value="P:mitochondrial respiratory chain complex I assembly"/>
    <property type="evidence" value="ECO:0007669"/>
    <property type="project" value="TreeGrafter"/>
</dbReference>
<dbReference type="GO" id="GO:0016491">
    <property type="term" value="F:oxidoreductase activity"/>
    <property type="evidence" value="ECO:0007669"/>
    <property type="project" value="UniProtKB-KW"/>
</dbReference>
<dbReference type="PANTHER" id="PTHR13847:SF287">
    <property type="entry name" value="FAD-DEPENDENT OXIDOREDUCTASE DOMAIN-CONTAINING PROTEIN 1"/>
    <property type="match status" value="1"/>
</dbReference>
<dbReference type="InterPro" id="IPR036188">
    <property type="entry name" value="FAD/NAD-bd_sf"/>
</dbReference>
<dbReference type="STRING" id="6573.A0A210QBL0"/>
<evidence type="ECO:0000256" key="2">
    <source>
        <dbReference type="ARBA" id="ARBA00039785"/>
    </source>
</evidence>